<dbReference type="STRING" id="53468.A0A0R3UDZ4"/>
<keyword evidence="6" id="KW-0206">Cytoskeleton</keyword>
<evidence type="ECO:0000256" key="5">
    <source>
        <dbReference type="ARBA" id="ARBA00023054"/>
    </source>
</evidence>
<feature type="coiled-coil region" evidence="9">
    <location>
        <begin position="1903"/>
        <end position="2001"/>
    </location>
</feature>
<organism evidence="11 12">
    <name type="scientific">Mesocestoides corti</name>
    <name type="common">Flatworm</name>
    <dbReference type="NCBI Taxonomy" id="53468"/>
    <lineage>
        <taxon>Eukaryota</taxon>
        <taxon>Metazoa</taxon>
        <taxon>Spiralia</taxon>
        <taxon>Lophotrochozoa</taxon>
        <taxon>Platyhelminthes</taxon>
        <taxon>Cestoda</taxon>
        <taxon>Eucestoda</taxon>
        <taxon>Cyclophyllidea</taxon>
        <taxon>Mesocestoididae</taxon>
        <taxon>Mesocestoides</taxon>
    </lineage>
</organism>
<comment type="subcellular location">
    <subcellularLocation>
        <location evidence="1">Cytoplasm</location>
        <location evidence="1">Cytoskeleton</location>
    </subcellularLocation>
    <subcellularLocation>
        <location evidence="8">Presynapse</location>
    </subcellularLocation>
</comment>
<sequence length="2399" mass="274163">MNNTSQPYPFMSNIPPRFSDRPRPSSARDPVYADSFESNFYNQEGASHVRPHHTLNSPFDGRSASVDRSPNYQSGPRGYYSGAGQRYNRSVYPYGYGGSQNYSYQPPISHLPVAQSSSHRRAQSYDMNLERQGLYEYNSGLTSSAVVPNRGTYSTYGNVESGRIDGLGNAGLPMTPVAGYPNAATGIYGDYGSSNTSGVMISSNSANVLSLQRECVRLHQELDVTKEKLNACMTSIRTFWSPELKRERAMRKEENAKYAILADHLHQLQLEKQTMLQALHNSDAELRREREKNTVRYRIGADGSEVNELEVTRRRIDELTCENRILSKSIEEAEKRSSSFQASLMATEESLRRLVEAVKSGKAVAAQQQQQAGQPQQQPGSKTDQAPPQSGDSGLSNIRIDRLESDRNEIERLREQLNEAFHRGSEAEKALIECEMTRNQLKDEIDGLTQELDVIKHENEGLRLNIRETQTLQAIVDTKESKILTLENEIRLLEDEISRLRDEGIATPNTSLSSGIEDVDRTLNTFRSNERLLKSKVEYLTSELSKRDNEIYALQSRLEMAEKQQQDQNHHISVLKEQVKARENKITMLTADIEDFRKRLKEKEGLLEKKAKMVATNATGKRQLEAELAELKDQVDLKDRKISLLQRKVENLEEMITEKETQLVSVKSRLSRLSNEKTDSDSPKTNLEDALKEKDRQIERHVSSQLKEARERAEAEWAEESETQRRSQSELRARLDAALRDNDDKATQLSEVREEAAQLRTARYKRDTELSQLQAQLRQREAEISALQLEKQMLQKQVANETEMKYAKTVAELESQVNHYMDVASKLQSEVDRLLNMIRTSDSDKLDKDNQIHDLEEQLHDAQNQVENLKRAQQADRKKNSQMLDEARQRADTIQNDAEVFKNIIAEKDVRVRELEQALRESVRLTAEREAHVASREDSTRQLENQVREMRSAVEHLQRERNNLSSQLASLQEELRDREGQLKNLETDCFQGYIPELEKLRRANQDANLRIAALVKLVQGHEEHLTEQDKSALATIPLFPSLSQKGVSTSGLAKTHTRLSHAGTSGQPGLLPPLTFDQSGVAGGTVSPNFSGSAFHLIGSSSTPAGALTSGGINVPMQSTDSILLGRMLHEKETMLQQQLQDLTRLRFQNSEMEVRIKSLQRELDNKTTRLTALEAAQVLHSHFQLSTNNDFQSKSILGAAAGVGGLVDWQSHTSGMPISQAELTTLRQANTEMRGKLMQLQTSLQERKNELIRVQNSQSTANTLEIERLKLELTKLKDERESIEQTLRAETARAADELARMNTTASVAETELQEKKDKIRLLEFEKESNHIHEIQRLTKESDELNHRVTYLHKTLQDREGKLEQQETELSRQKEENVNAKMKIHSIETEIKSLREEITFKDERSKQLQVQHADEISRMRLVQQEQGSQISHLQLTIDEKEHELKSLSGDLTKAKSDLEYTKNRLQEIEVERCQINNELVEKTDKLRTLELESHGQADELSRLQVSLEDNKSKVSILQKRVEEREQRLRKVEGENHDLLDEIHGLRKRNHELESHSDVLRQRLLQRGEQSIPPVTSSPSSRFLQNAEEKPSAKLTLEAENLRKRNTELENELVTLRRRMQELQIQVDQLNYERENLNKSYDEELKKRVRLENLVAAKPVVAEPSQKSSEDVDKLKLMVNQLKLEVEQKESQIHQLTQRLSQAEKIYSMSSVSDSDKDAIVSELKLSLQRTQQALDAANNQNKILQARTESTLLECRQQHLVQQQSLQEQLSELQQNLSELNSRNERLQREVRQSSGRIQELTRQLRETQANCDSIASQRDNLQSRLEQFHKFPRQFCIVKTFTVYDETISYLEFQIQHSGGGMSSYSTGSGILGRPASVAAGYSDLLLPLSGVTSGGQLSRELDRLHREQDVTRGQLDAAEKAARQFKQEAETAKREVAQLKEELQHQSDLLHEMEENLQNCEKEATRKATAEMENYRRQHDDLTKQLENLRKQVTAKDSLNASTILFTLQQDQVAFERNQQQRLSYELETVKKELSIRENQFNQLTQKLNQSLKDANDQSQVIEELSRQLKAAKLAAQQAEQEVDNARRNSAAWANEQMQAQQQRLQAVSSEQTQRDREVIASLKSDLQAALNAKETAEQRAAKLEDDFRNQIKALDAKMTRAQAAEEVCKQEHLAIIEKLSQENQDLKSALDEVRQTQSRPQKFDEPANHSLKQEVDILKKELDKRDTVITKLEKECQEKHVRKLEALQVQLRRLEEENADLNRVLDEQRNGIEERDRLVRQLRAEGQKVGGGAELEKLQAEHSRCGQQIQQKQQQLETLMKQLEQQAEEILTTKIEALTASLCEKDANIALIQTTGPKNSGSNQALQKLTAEKETIQTQLRQLTFARDALAEQRKT</sequence>
<dbReference type="PANTHER" id="PTHR18861">
    <property type="entry name" value="ELKS/RAB6-INTERACTING/CAST PROTEIN"/>
    <property type="match status" value="1"/>
</dbReference>
<name>A0A0R3UDZ4_MESCO</name>
<feature type="compositionally biased region" description="Polar residues" evidence="10">
    <location>
        <begin position="383"/>
        <end position="396"/>
    </location>
</feature>
<dbReference type="Pfam" id="PF10174">
    <property type="entry name" value="Cast"/>
    <property type="match status" value="2"/>
</dbReference>
<feature type="region of interest" description="Disordered" evidence="10">
    <location>
        <begin position="668"/>
        <end position="731"/>
    </location>
</feature>
<evidence type="ECO:0000256" key="8">
    <source>
        <dbReference type="ARBA" id="ARBA00034106"/>
    </source>
</evidence>
<feature type="region of interest" description="Disordered" evidence="10">
    <location>
        <begin position="1569"/>
        <end position="1590"/>
    </location>
</feature>
<keyword evidence="2" id="KW-0963">Cytoplasm</keyword>
<evidence type="ECO:0000313" key="11">
    <source>
        <dbReference type="EMBL" id="VDD79161.1"/>
    </source>
</evidence>
<feature type="compositionally biased region" description="Low complexity" evidence="10">
    <location>
        <begin position="365"/>
        <end position="382"/>
    </location>
</feature>
<evidence type="ECO:0000256" key="6">
    <source>
        <dbReference type="ARBA" id="ARBA00023212"/>
    </source>
</evidence>
<keyword evidence="3" id="KW-0597">Phosphoprotein</keyword>
<feature type="region of interest" description="Disordered" evidence="10">
    <location>
        <begin position="365"/>
        <end position="401"/>
    </location>
</feature>
<dbReference type="GO" id="GO:0030424">
    <property type="term" value="C:axon"/>
    <property type="evidence" value="ECO:0007669"/>
    <property type="project" value="UniProtKB-SubCell"/>
</dbReference>
<dbReference type="OrthoDB" id="2019763at2759"/>
<reference evidence="11 12" key="1">
    <citation type="submission" date="2018-10" db="EMBL/GenBank/DDBJ databases">
        <authorList>
            <consortium name="Pathogen Informatics"/>
        </authorList>
    </citation>
    <scope>NUCLEOTIDE SEQUENCE [LARGE SCALE GENOMIC DNA]</scope>
</reference>
<evidence type="ECO:0000256" key="4">
    <source>
        <dbReference type="ARBA" id="ARBA00023018"/>
    </source>
</evidence>
<feature type="coiled-coil region" evidence="9">
    <location>
        <begin position="2298"/>
        <end position="2339"/>
    </location>
</feature>
<feature type="compositionally biased region" description="Polar residues" evidence="10">
    <location>
        <begin position="1572"/>
        <end position="1583"/>
    </location>
</feature>
<dbReference type="Proteomes" id="UP000267029">
    <property type="component" value="Unassembled WGS sequence"/>
</dbReference>
<feature type="region of interest" description="Disordered" evidence="10">
    <location>
        <begin position="1047"/>
        <end position="1076"/>
    </location>
</feature>
<evidence type="ECO:0000313" key="12">
    <source>
        <dbReference type="Proteomes" id="UP000267029"/>
    </source>
</evidence>
<protein>
    <submittedName>
        <fullName evidence="11">Uncharacterized protein</fullName>
    </submittedName>
</protein>
<dbReference type="PANTHER" id="PTHR18861:SF0">
    <property type="entry name" value="BRUCHPILOT, ISOFORM J"/>
    <property type="match status" value="1"/>
</dbReference>
<dbReference type="GO" id="GO:0007274">
    <property type="term" value="P:neuromuscular synaptic transmission"/>
    <property type="evidence" value="ECO:0007669"/>
    <property type="project" value="TreeGrafter"/>
</dbReference>
<dbReference type="GO" id="GO:0048788">
    <property type="term" value="C:cytoskeleton of presynaptic active zone"/>
    <property type="evidence" value="ECO:0007669"/>
    <property type="project" value="TreeGrafter"/>
</dbReference>
<evidence type="ECO:0000256" key="7">
    <source>
        <dbReference type="ARBA" id="ARBA00023273"/>
    </source>
</evidence>
<feature type="coiled-coil region" evidence="9">
    <location>
        <begin position="1143"/>
        <end position="1177"/>
    </location>
</feature>
<feature type="region of interest" description="Disordered" evidence="10">
    <location>
        <begin position="869"/>
        <end position="890"/>
    </location>
</feature>
<dbReference type="InterPro" id="IPR019323">
    <property type="entry name" value="ELKS/CAST"/>
</dbReference>
<keyword evidence="4" id="KW-0770">Synapse</keyword>
<dbReference type="GO" id="GO:0098882">
    <property type="term" value="F:structural constituent of presynaptic active zone"/>
    <property type="evidence" value="ECO:0007669"/>
    <property type="project" value="TreeGrafter"/>
</dbReference>
<evidence type="ECO:0000256" key="3">
    <source>
        <dbReference type="ARBA" id="ARBA00022553"/>
    </source>
</evidence>
<dbReference type="Gene3D" id="1.10.287.1490">
    <property type="match status" value="1"/>
</dbReference>
<evidence type="ECO:0000256" key="10">
    <source>
        <dbReference type="SAM" id="MobiDB-lite"/>
    </source>
</evidence>
<evidence type="ECO:0000256" key="2">
    <source>
        <dbReference type="ARBA" id="ARBA00022490"/>
    </source>
</evidence>
<gene>
    <name evidence="11" type="ORF">MCOS_LOCUS5164</name>
</gene>
<keyword evidence="5 9" id="KW-0175">Coiled coil</keyword>
<dbReference type="GO" id="GO:0048167">
    <property type="term" value="P:regulation of synaptic plasticity"/>
    <property type="evidence" value="ECO:0007669"/>
    <property type="project" value="TreeGrafter"/>
</dbReference>
<feature type="coiled-coil region" evidence="9">
    <location>
        <begin position="1591"/>
        <end position="1825"/>
    </location>
</feature>
<feature type="region of interest" description="Disordered" evidence="10">
    <location>
        <begin position="2190"/>
        <end position="2210"/>
    </location>
</feature>
<feature type="coiled-coil region" evidence="9">
    <location>
        <begin position="940"/>
        <end position="1017"/>
    </location>
</feature>
<feature type="compositionally biased region" description="Basic and acidic residues" evidence="10">
    <location>
        <begin position="722"/>
        <end position="731"/>
    </location>
</feature>
<feature type="coiled-coil region" evidence="9">
    <location>
        <begin position="1507"/>
        <end position="1555"/>
    </location>
</feature>
<feature type="region of interest" description="Disordered" evidence="10">
    <location>
        <begin position="47"/>
        <end position="81"/>
    </location>
</feature>
<feature type="compositionally biased region" description="Basic and acidic residues" evidence="10">
    <location>
        <begin position="674"/>
        <end position="715"/>
    </location>
</feature>
<feature type="coiled-coil region" evidence="9">
    <location>
        <begin position="2029"/>
        <end position="2098"/>
    </location>
</feature>
<accession>A0A0R3UDZ4</accession>
<proteinExistence type="predicted"/>
<feature type="coiled-coil region" evidence="9">
    <location>
        <begin position="1267"/>
        <end position="1326"/>
    </location>
</feature>
<evidence type="ECO:0000256" key="9">
    <source>
        <dbReference type="SAM" id="Coils"/>
    </source>
</evidence>
<feature type="region of interest" description="Disordered" evidence="10">
    <location>
        <begin position="1"/>
        <end position="29"/>
    </location>
</feature>
<dbReference type="EMBL" id="UXSR01005182">
    <property type="protein sequence ID" value="VDD79161.1"/>
    <property type="molecule type" value="Genomic_DNA"/>
</dbReference>
<evidence type="ECO:0000256" key="1">
    <source>
        <dbReference type="ARBA" id="ARBA00004245"/>
    </source>
</evidence>
<keyword evidence="7" id="KW-0966">Cell projection</keyword>
<keyword evidence="12" id="KW-1185">Reference proteome</keyword>
<feature type="coiled-coil region" evidence="9">
    <location>
        <begin position="1356"/>
        <end position="1471"/>
    </location>
</feature>